<name>A0A8I1KDS4_9GAMM</name>
<dbReference type="GO" id="GO:0006396">
    <property type="term" value="P:RNA processing"/>
    <property type="evidence" value="ECO:0007669"/>
    <property type="project" value="InterPro"/>
</dbReference>
<evidence type="ECO:0000313" key="6">
    <source>
        <dbReference type="Proteomes" id="UP000621390"/>
    </source>
</evidence>
<dbReference type="Pfam" id="PF13414">
    <property type="entry name" value="TPR_11"/>
    <property type="match status" value="1"/>
</dbReference>
<keyword evidence="1" id="KW-0677">Repeat</keyword>
<dbReference type="SMART" id="SM00386">
    <property type="entry name" value="HAT"/>
    <property type="match status" value="3"/>
</dbReference>
<dbReference type="PROSITE" id="PS50005">
    <property type="entry name" value="TPR"/>
    <property type="match status" value="2"/>
</dbReference>
<dbReference type="Pfam" id="PF13759">
    <property type="entry name" value="2OG-FeII_Oxy_5"/>
    <property type="match status" value="1"/>
</dbReference>
<dbReference type="EMBL" id="JAEMOS010000044">
    <property type="protein sequence ID" value="MBJ7267742.1"/>
    <property type="molecule type" value="Genomic_DNA"/>
</dbReference>
<sequence>MSQLAQQFQKAVNALQQNDFIQAEKIASQLNQQAPNHPDILHLLALATKQREPDKAADYFERSLKANPKQPSVLSNYANFLQSSQQLMAAKQNYTKALQINPKLPDAWYNLASLHYQSRDYLAAIEAATKVLQQKPDFKNAVILKARSELDYKLFDKAEETLAKALQQWPQEPSLLFNLALVYRYTERTKSAREILEQLGGKFDEAQRQFQLGCLAYDDNDFEQAEQLLLNTIGLKNDFVPAHEAINKLYWEHDHQDQFLASFRESLKTQPDSLPLAYAYLAHLLRSQQYEQADSEIEIFLERFGDVHSLLHMKGTQCLRKGDVEEASTLFDKVLEQQPRHPRYLIDKANVLLRQKAYDKAFQLLERAHENQPLNQEIHAYKGLCMKLSGQEQEEKYLNNYDDYVKVGYLPAPDGYDSLEEFWPILVKRVQALHRTQHQPLDQSVCKGTQTVGSLLSMDDPVIQAYKQSLEKFINDYLAQLPDDNMHPVTSRYNSGYHFSGSWSVKLFKQGFHTNHVHPEGWLSMCTYLSIPEQVTEDDSEHKGWIKFGQTSLNLGELDTIDKSVCPKPGMCVIFPSYCWHGTVPFDTDEERITIPSDIFPS</sequence>
<keyword evidence="2 3" id="KW-0802">TPR repeat</keyword>
<dbReference type="PANTHER" id="PTHR44943">
    <property type="entry name" value="CELLULOSE SYNTHASE OPERON PROTEIN C"/>
    <property type="match status" value="1"/>
</dbReference>
<evidence type="ECO:0000313" key="5">
    <source>
        <dbReference type="EMBL" id="MBJ7315256.1"/>
    </source>
</evidence>
<dbReference type="InterPro" id="IPR019734">
    <property type="entry name" value="TPR_rpt"/>
</dbReference>
<organism evidence="5 6">
    <name type="scientific">Idiomarina abyssalis</name>
    <dbReference type="NCBI Taxonomy" id="86102"/>
    <lineage>
        <taxon>Bacteria</taxon>
        <taxon>Pseudomonadati</taxon>
        <taxon>Pseudomonadota</taxon>
        <taxon>Gammaproteobacteria</taxon>
        <taxon>Alteromonadales</taxon>
        <taxon>Idiomarinaceae</taxon>
        <taxon>Idiomarina</taxon>
    </lineage>
</organism>
<dbReference type="InterPro" id="IPR011990">
    <property type="entry name" value="TPR-like_helical_dom_sf"/>
</dbReference>
<dbReference type="InterPro" id="IPR051685">
    <property type="entry name" value="Ycf3/AcsC/BcsC/TPR_MFPF"/>
</dbReference>
<dbReference type="InterPro" id="IPR003107">
    <property type="entry name" value="HAT"/>
</dbReference>
<keyword evidence="7" id="KW-1185">Reference proteome</keyword>
<dbReference type="Proteomes" id="UP000621390">
    <property type="component" value="Unassembled WGS sequence"/>
</dbReference>
<dbReference type="Pfam" id="PF13432">
    <property type="entry name" value="TPR_16"/>
    <property type="match status" value="2"/>
</dbReference>
<dbReference type="InterPro" id="IPR012668">
    <property type="entry name" value="CHP02466"/>
</dbReference>
<protein>
    <submittedName>
        <fullName evidence="5">Tetratricopeptide repeat protein</fullName>
    </submittedName>
</protein>
<evidence type="ECO:0000313" key="4">
    <source>
        <dbReference type="EMBL" id="MBJ7267742.1"/>
    </source>
</evidence>
<evidence type="ECO:0000313" key="7">
    <source>
        <dbReference type="Proteomes" id="UP000655994"/>
    </source>
</evidence>
<dbReference type="SMART" id="SM00028">
    <property type="entry name" value="TPR"/>
    <property type="match status" value="6"/>
</dbReference>
<dbReference type="AlphaFoldDB" id="A0A8I1KDS4"/>
<dbReference type="PANTHER" id="PTHR44943:SF8">
    <property type="entry name" value="TPR REPEAT-CONTAINING PROTEIN MJ0263"/>
    <property type="match status" value="1"/>
</dbReference>
<feature type="repeat" description="TPR" evidence="3">
    <location>
        <begin position="105"/>
        <end position="138"/>
    </location>
</feature>
<dbReference type="SUPFAM" id="SSF48452">
    <property type="entry name" value="TPR-like"/>
    <property type="match status" value="2"/>
</dbReference>
<dbReference type="Gene3D" id="1.25.40.10">
    <property type="entry name" value="Tetratricopeptide repeat domain"/>
    <property type="match status" value="3"/>
</dbReference>
<feature type="repeat" description="TPR" evidence="3">
    <location>
        <begin position="308"/>
        <end position="341"/>
    </location>
</feature>
<accession>A0A8I1KDS4</accession>
<dbReference type="EMBL" id="JAEMOP010000002">
    <property type="protein sequence ID" value="MBJ7315256.1"/>
    <property type="molecule type" value="Genomic_DNA"/>
</dbReference>
<dbReference type="Gene3D" id="2.60.120.620">
    <property type="entry name" value="q2cbj1_9rhob like domain"/>
    <property type="match status" value="1"/>
</dbReference>
<gene>
    <name evidence="4" type="ORF">JHC10_12430</name>
    <name evidence="5" type="ORF">JHC11_04525</name>
</gene>
<evidence type="ECO:0000256" key="2">
    <source>
        <dbReference type="ARBA" id="ARBA00022803"/>
    </source>
</evidence>
<evidence type="ECO:0000256" key="1">
    <source>
        <dbReference type="ARBA" id="ARBA00022737"/>
    </source>
</evidence>
<evidence type="ECO:0000256" key="3">
    <source>
        <dbReference type="PROSITE-ProRule" id="PRU00339"/>
    </source>
</evidence>
<dbReference type="Proteomes" id="UP000655994">
    <property type="component" value="Unassembled WGS sequence"/>
</dbReference>
<dbReference type="RefSeq" id="WP_199494998.1">
    <property type="nucleotide sequence ID" value="NZ_CAXBHZ010000010.1"/>
</dbReference>
<proteinExistence type="predicted"/>
<reference evidence="5 7" key="1">
    <citation type="submission" date="2020-09" db="EMBL/GenBank/DDBJ databases">
        <title>Draft Genomes of Bacterial Isolates from North Pond Shallow Sediments.</title>
        <authorList>
            <person name="Kiel Reese B."/>
            <person name="Mullis M."/>
            <person name="Weisend R.E."/>
        </authorList>
    </citation>
    <scope>NUCLEOTIDE SEQUENCE</scope>
    <source>
        <strain evidence="5">KJE-2</strain>
        <strain evidence="4 7">KJE-3</strain>
    </source>
</reference>
<comment type="caution">
    <text evidence="5">The sequence shown here is derived from an EMBL/GenBank/DDBJ whole genome shotgun (WGS) entry which is preliminary data.</text>
</comment>